<evidence type="ECO:0000256" key="3">
    <source>
        <dbReference type="ARBA" id="ARBA00004931"/>
    </source>
</evidence>
<dbReference type="InterPro" id="IPR036038">
    <property type="entry name" value="Aminotransferase-like"/>
</dbReference>
<evidence type="ECO:0000313" key="12">
    <source>
        <dbReference type="EMBL" id="PSK81031.1"/>
    </source>
</evidence>
<dbReference type="Gene3D" id="3.20.10.10">
    <property type="entry name" value="D-amino Acid Aminotransferase, subunit A, domain 2"/>
    <property type="match status" value="1"/>
</dbReference>
<evidence type="ECO:0000256" key="8">
    <source>
        <dbReference type="ARBA" id="ARBA00048212"/>
    </source>
</evidence>
<evidence type="ECO:0000256" key="2">
    <source>
        <dbReference type="ARBA" id="ARBA00004824"/>
    </source>
</evidence>
<keyword evidence="7" id="KW-0663">Pyridoxal phosphate</keyword>
<dbReference type="CDD" id="cd00449">
    <property type="entry name" value="PLPDE_IV"/>
    <property type="match status" value="1"/>
</dbReference>
<comment type="pathway">
    <text evidence="3">Amino-acid biosynthesis; L-valine biosynthesis; L-valine from pyruvate: step 4/4.</text>
</comment>
<evidence type="ECO:0000256" key="7">
    <source>
        <dbReference type="ARBA" id="ARBA00022898"/>
    </source>
</evidence>
<comment type="caution">
    <text evidence="12">The sequence shown here is derived from an EMBL/GenBank/DDBJ whole genome shotgun (WGS) entry which is preliminary data.</text>
</comment>
<comment type="cofactor">
    <cofactor evidence="1">
        <name>pyridoxal 5'-phosphate</name>
        <dbReference type="ChEBI" id="CHEBI:597326"/>
    </cofactor>
</comment>
<name>A0A2P8C7U3_9BACT</name>
<comment type="catalytic activity">
    <reaction evidence="8">
        <text>L-valine + 2-oxoglutarate = 3-methyl-2-oxobutanoate + L-glutamate</text>
        <dbReference type="Rhea" id="RHEA:24813"/>
        <dbReference type="ChEBI" id="CHEBI:11851"/>
        <dbReference type="ChEBI" id="CHEBI:16810"/>
        <dbReference type="ChEBI" id="CHEBI:29985"/>
        <dbReference type="ChEBI" id="CHEBI:57762"/>
        <dbReference type="EC" id="2.6.1.42"/>
    </reaction>
</comment>
<dbReference type="InterPro" id="IPR043131">
    <property type="entry name" value="BCAT-like_N"/>
</dbReference>
<dbReference type="EMBL" id="BLAU01000001">
    <property type="protein sequence ID" value="GET22149.1"/>
    <property type="molecule type" value="Genomic_DNA"/>
</dbReference>
<comment type="catalytic activity">
    <reaction evidence="9">
        <text>L-isoleucine + 2-oxoglutarate = (S)-3-methyl-2-oxopentanoate + L-glutamate</text>
        <dbReference type="Rhea" id="RHEA:24801"/>
        <dbReference type="ChEBI" id="CHEBI:16810"/>
        <dbReference type="ChEBI" id="CHEBI:29985"/>
        <dbReference type="ChEBI" id="CHEBI:35146"/>
        <dbReference type="ChEBI" id="CHEBI:58045"/>
        <dbReference type="EC" id="2.6.1.42"/>
    </reaction>
</comment>
<evidence type="ECO:0000313" key="14">
    <source>
        <dbReference type="Proteomes" id="UP000396862"/>
    </source>
</evidence>
<evidence type="ECO:0000256" key="9">
    <source>
        <dbReference type="ARBA" id="ARBA00048798"/>
    </source>
</evidence>
<dbReference type="GO" id="GO:0046394">
    <property type="term" value="P:carboxylic acid biosynthetic process"/>
    <property type="evidence" value="ECO:0007669"/>
    <property type="project" value="UniProtKB-ARBA"/>
</dbReference>
<dbReference type="GO" id="GO:0008652">
    <property type="term" value="P:amino acid biosynthetic process"/>
    <property type="evidence" value="ECO:0007669"/>
    <property type="project" value="UniProtKB-ARBA"/>
</dbReference>
<dbReference type="FunFam" id="3.20.10.10:FF:000002">
    <property type="entry name" value="D-alanine aminotransferase"/>
    <property type="match status" value="1"/>
</dbReference>
<dbReference type="RefSeq" id="WP_106543352.1">
    <property type="nucleotide sequence ID" value="NZ_BLAU01000001.1"/>
</dbReference>
<keyword evidence="12" id="KW-0032">Aminotransferase</keyword>
<reference evidence="12 13" key="1">
    <citation type="submission" date="2018-03" db="EMBL/GenBank/DDBJ databases">
        <title>Genomic Encyclopedia of Archaeal and Bacterial Type Strains, Phase II (KMG-II): from individual species to whole genera.</title>
        <authorList>
            <person name="Goeker M."/>
        </authorList>
    </citation>
    <scope>NUCLEOTIDE SEQUENCE [LARGE SCALE GENOMIC DNA]</scope>
    <source>
        <strain evidence="12 13">DSM 27267</strain>
    </source>
</reference>
<dbReference type="InterPro" id="IPR043132">
    <property type="entry name" value="BCAT-like_C"/>
</dbReference>
<evidence type="ECO:0000256" key="4">
    <source>
        <dbReference type="ARBA" id="ARBA00005072"/>
    </source>
</evidence>
<dbReference type="PANTHER" id="PTHR42743">
    <property type="entry name" value="AMINO-ACID AMINOTRANSFERASE"/>
    <property type="match status" value="1"/>
</dbReference>
<keyword evidence="12" id="KW-0808">Transferase</keyword>
<gene>
    <name evidence="12" type="ORF">CLV93_1118</name>
    <name evidence="11" type="ORF">JCM18694_23950</name>
</gene>
<evidence type="ECO:0000256" key="1">
    <source>
        <dbReference type="ARBA" id="ARBA00001933"/>
    </source>
</evidence>
<dbReference type="PANTHER" id="PTHR42743:SF11">
    <property type="entry name" value="AMINODEOXYCHORISMATE LYASE"/>
    <property type="match status" value="1"/>
</dbReference>
<dbReference type="InterPro" id="IPR050571">
    <property type="entry name" value="Class-IV_PLP-Dep_Aminotrnsfr"/>
</dbReference>
<dbReference type="GO" id="GO:0004084">
    <property type="term" value="F:branched-chain-amino-acid transaminase activity"/>
    <property type="evidence" value="ECO:0007669"/>
    <property type="project" value="UniProtKB-EC"/>
</dbReference>
<evidence type="ECO:0000313" key="11">
    <source>
        <dbReference type="EMBL" id="GET22149.1"/>
    </source>
</evidence>
<evidence type="ECO:0000256" key="5">
    <source>
        <dbReference type="ARBA" id="ARBA00009320"/>
    </source>
</evidence>
<dbReference type="EMBL" id="PYGC01000011">
    <property type="protein sequence ID" value="PSK81031.1"/>
    <property type="molecule type" value="Genomic_DNA"/>
</dbReference>
<comment type="pathway">
    <text evidence="2">Amino-acid biosynthesis; L-isoleucine biosynthesis; L-isoleucine from 2-oxobutanoate: step 4/4.</text>
</comment>
<evidence type="ECO:0000313" key="13">
    <source>
        <dbReference type="Proteomes" id="UP000240621"/>
    </source>
</evidence>
<sequence>MIGFDNGLFRELRVISVPVTSLSINRGYGAFDFFEVINGKPFYGERHVERFERSLRLLKLTIDFLPRLPKTIEEIIGHNRMEHGYIKMFALPHTPRTGDSYQAALYIFPTEMPQYAPSLYEQGAHLTLKEFSRFLPEAKSTNYLAGQFWADEATDSGTVDILYHNGKTVQETSRGNIFIVKNGMVVTPKENILKGVTRSIVLDILTDHPFNYQEAEISLEDLMTADEVFLASTTKRIMPIVQIDGGTIGNGQPGAITRQIMEDFHRIREDY</sequence>
<keyword evidence="14" id="KW-1185">Reference proteome</keyword>
<organism evidence="12 13">
    <name type="scientific">Prolixibacter denitrificans</name>
    <dbReference type="NCBI Taxonomy" id="1541063"/>
    <lineage>
        <taxon>Bacteria</taxon>
        <taxon>Pseudomonadati</taxon>
        <taxon>Bacteroidota</taxon>
        <taxon>Bacteroidia</taxon>
        <taxon>Marinilabiliales</taxon>
        <taxon>Prolixibacteraceae</taxon>
        <taxon>Prolixibacter</taxon>
    </lineage>
</organism>
<dbReference type="AlphaFoldDB" id="A0A2P8C7U3"/>
<dbReference type="SUPFAM" id="SSF56752">
    <property type="entry name" value="D-aminoacid aminotransferase-like PLP-dependent enzymes"/>
    <property type="match status" value="1"/>
</dbReference>
<dbReference type="Pfam" id="PF01063">
    <property type="entry name" value="Aminotran_4"/>
    <property type="match status" value="1"/>
</dbReference>
<protein>
    <recommendedName>
        <fullName evidence="6">branched-chain-amino-acid transaminase</fullName>
        <ecNumber evidence="6">2.6.1.42</ecNumber>
    </recommendedName>
</protein>
<evidence type="ECO:0000256" key="6">
    <source>
        <dbReference type="ARBA" id="ARBA00013053"/>
    </source>
</evidence>
<reference evidence="11 14" key="2">
    <citation type="submission" date="2019-10" db="EMBL/GenBank/DDBJ databases">
        <title>Prolixibacter strains distinguished by the presence of nitrate reductase genes were adept at nitrate-dependent anaerobic corrosion of metallic iron and carbon steel.</title>
        <authorList>
            <person name="Iino T."/>
            <person name="Shono N."/>
            <person name="Ito K."/>
            <person name="Nakamura R."/>
            <person name="Sueoka K."/>
            <person name="Harayama S."/>
            <person name="Ohkuma M."/>
        </authorList>
    </citation>
    <scope>NUCLEOTIDE SEQUENCE [LARGE SCALE GENOMIC DNA]</scope>
    <source>
        <strain evidence="11 14">MIC1-1</strain>
    </source>
</reference>
<dbReference type="Gene3D" id="3.30.470.10">
    <property type="match status" value="1"/>
</dbReference>
<dbReference type="EC" id="2.6.1.42" evidence="6"/>
<comment type="similarity">
    <text evidence="5">Belongs to the class-IV pyridoxal-phosphate-dependent aminotransferase family.</text>
</comment>
<dbReference type="Proteomes" id="UP000396862">
    <property type="component" value="Unassembled WGS sequence"/>
</dbReference>
<comment type="pathway">
    <text evidence="4">Amino-acid biosynthesis; L-leucine biosynthesis; L-leucine from 3-methyl-2-oxobutanoate: step 4/4.</text>
</comment>
<evidence type="ECO:0000256" key="10">
    <source>
        <dbReference type="ARBA" id="ARBA00049229"/>
    </source>
</evidence>
<dbReference type="OrthoDB" id="9805628at2"/>
<accession>A0A2P8C7U3</accession>
<dbReference type="InterPro" id="IPR001544">
    <property type="entry name" value="Aminotrans_IV"/>
</dbReference>
<proteinExistence type="inferred from homology"/>
<dbReference type="Proteomes" id="UP000240621">
    <property type="component" value="Unassembled WGS sequence"/>
</dbReference>
<comment type="catalytic activity">
    <reaction evidence="10">
        <text>L-leucine + 2-oxoglutarate = 4-methyl-2-oxopentanoate + L-glutamate</text>
        <dbReference type="Rhea" id="RHEA:18321"/>
        <dbReference type="ChEBI" id="CHEBI:16810"/>
        <dbReference type="ChEBI" id="CHEBI:17865"/>
        <dbReference type="ChEBI" id="CHEBI:29985"/>
        <dbReference type="ChEBI" id="CHEBI:57427"/>
        <dbReference type="EC" id="2.6.1.42"/>
    </reaction>
</comment>